<name>A0AAP0PB57_9MAGN</name>
<organism evidence="2 3">
    <name type="scientific">Stephania japonica</name>
    <dbReference type="NCBI Taxonomy" id="461633"/>
    <lineage>
        <taxon>Eukaryota</taxon>
        <taxon>Viridiplantae</taxon>
        <taxon>Streptophyta</taxon>
        <taxon>Embryophyta</taxon>
        <taxon>Tracheophyta</taxon>
        <taxon>Spermatophyta</taxon>
        <taxon>Magnoliopsida</taxon>
        <taxon>Ranunculales</taxon>
        <taxon>Menispermaceae</taxon>
        <taxon>Menispermoideae</taxon>
        <taxon>Cissampelideae</taxon>
        <taxon>Stephania</taxon>
    </lineage>
</organism>
<feature type="transmembrane region" description="Helical" evidence="1">
    <location>
        <begin position="26"/>
        <end position="46"/>
    </location>
</feature>
<dbReference type="AlphaFoldDB" id="A0AAP0PB57"/>
<evidence type="ECO:0000313" key="3">
    <source>
        <dbReference type="Proteomes" id="UP001417504"/>
    </source>
</evidence>
<comment type="caution">
    <text evidence="2">The sequence shown here is derived from an EMBL/GenBank/DDBJ whole genome shotgun (WGS) entry which is preliminary data.</text>
</comment>
<keyword evidence="1" id="KW-0472">Membrane</keyword>
<dbReference type="EMBL" id="JBBNAE010000003">
    <property type="protein sequence ID" value="KAK9138143.1"/>
    <property type="molecule type" value="Genomic_DNA"/>
</dbReference>
<sequence length="59" mass="6504">MENLMSLMGISTTELLEMGKSKVGRVTVTTILIVLGGYTVHLLTGFSKKYRHIYLSTGL</sequence>
<protein>
    <submittedName>
        <fullName evidence="2">Uncharacterized protein</fullName>
    </submittedName>
</protein>
<keyword evidence="1" id="KW-1133">Transmembrane helix</keyword>
<reference evidence="2 3" key="1">
    <citation type="submission" date="2024-01" db="EMBL/GenBank/DDBJ databases">
        <title>Genome assemblies of Stephania.</title>
        <authorList>
            <person name="Yang L."/>
        </authorList>
    </citation>
    <scope>NUCLEOTIDE SEQUENCE [LARGE SCALE GENOMIC DNA]</scope>
    <source>
        <strain evidence="2">QJT</strain>
        <tissue evidence="2">Leaf</tissue>
    </source>
</reference>
<accession>A0AAP0PB57</accession>
<evidence type="ECO:0000256" key="1">
    <source>
        <dbReference type="SAM" id="Phobius"/>
    </source>
</evidence>
<proteinExistence type="predicted"/>
<keyword evidence="3" id="KW-1185">Reference proteome</keyword>
<evidence type="ECO:0000313" key="2">
    <source>
        <dbReference type="EMBL" id="KAK9138143.1"/>
    </source>
</evidence>
<dbReference type="Proteomes" id="UP001417504">
    <property type="component" value="Unassembled WGS sequence"/>
</dbReference>
<keyword evidence="1" id="KW-0812">Transmembrane</keyword>
<gene>
    <name evidence="2" type="ORF">Sjap_008737</name>
</gene>